<dbReference type="Pfam" id="PF11154">
    <property type="entry name" value="DUF2934"/>
    <property type="match status" value="1"/>
</dbReference>
<dbReference type="RefSeq" id="WP_153974784.1">
    <property type="nucleotide sequence ID" value="NZ_CP039268.1"/>
</dbReference>
<proteinExistence type="predicted"/>
<evidence type="ECO:0000313" key="2">
    <source>
        <dbReference type="Proteomes" id="UP000426424"/>
    </source>
</evidence>
<accession>A0A6I6E7T1</accession>
<name>A0A6I6E7T1_THETI</name>
<dbReference type="Proteomes" id="UP000426424">
    <property type="component" value="Chromosome"/>
</dbReference>
<sequence>MSDRDAPPTPAERHAMIAVAAYYLAERRGFAPGGAEADWLAAERAIDAMLAARQLTGPMDDATRARLIRNALRLQGGAGAGATHVQPDPTETAQP</sequence>
<dbReference type="AlphaFoldDB" id="A0A6I6E7T1"/>
<gene>
    <name evidence="1" type="ORF">E6P07_06060</name>
</gene>
<dbReference type="KEGG" id="ttp:E6P07_06060"/>
<keyword evidence="2" id="KW-1185">Reference proteome</keyword>
<reference evidence="1 2" key="1">
    <citation type="submission" date="2019-12" db="EMBL/GenBank/DDBJ databases">
        <title>The complete genome of the thermophilic, anoxygenic phototrophic gammaproteobacterium Thermochromatium tepidum.</title>
        <authorList>
            <person name="Sattley W.M."/>
            <person name="Swingley W.D."/>
            <person name="Burchell B.M."/>
            <person name="Gurbani S.A."/>
            <person name="Kujawa C.M."/>
            <person name="Nuccio D.A."/>
            <person name="Schladweiler J."/>
            <person name="Shaffer K.N."/>
            <person name="Stokes L.M."/>
            <person name="Touchman J.W."/>
            <person name="Blankenship R.E."/>
            <person name="Madigan M.T."/>
        </authorList>
    </citation>
    <scope>NUCLEOTIDE SEQUENCE [LARGE SCALE GENOMIC DNA]</scope>
    <source>
        <strain evidence="1 2">ATCC 43061</strain>
    </source>
</reference>
<protein>
    <submittedName>
        <fullName evidence="1">DUF2934 domain-containing protein</fullName>
    </submittedName>
</protein>
<dbReference type="EMBL" id="CP039268">
    <property type="protein sequence ID" value="QGU32588.1"/>
    <property type="molecule type" value="Genomic_DNA"/>
</dbReference>
<dbReference type="InterPro" id="IPR021327">
    <property type="entry name" value="DUF2934"/>
</dbReference>
<evidence type="ECO:0000313" key="1">
    <source>
        <dbReference type="EMBL" id="QGU32588.1"/>
    </source>
</evidence>
<organism evidence="1 2">
    <name type="scientific">Thermochromatium tepidum ATCC 43061</name>
    <dbReference type="NCBI Taxonomy" id="316276"/>
    <lineage>
        <taxon>Bacteria</taxon>
        <taxon>Pseudomonadati</taxon>
        <taxon>Pseudomonadota</taxon>
        <taxon>Gammaproteobacteria</taxon>
        <taxon>Chromatiales</taxon>
        <taxon>Chromatiaceae</taxon>
        <taxon>Thermochromatium</taxon>
    </lineage>
</organism>
<dbReference type="OrthoDB" id="8538784at2"/>